<dbReference type="EMBL" id="JABGBN010000006">
    <property type="protein sequence ID" value="NOL52123.1"/>
    <property type="molecule type" value="Genomic_DNA"/>
</dbReference>
<reference evidence="1 2" key="1">
    <citation type="submission" date="2020-05" db="EMBL/GenBank/DDBJ databases">
        <authorList>
            <person name="Niu N."/>
        </authorList>
    </citation>
    <scope>NUCLEOTIDE SEQUENCE [LARGE SCALE GENOMIC DNA]</scope>
    <source>
        <strain evidence="1 2">3340-03</strain>
    </source>
</reference>
<evidence type="ECO:0000313" key="1">
    <source>
        <dbReference type="EMBL" id="NOL52123.1"/>
    </source>
</evidence>
<protein>
    <submittedName>
        <fullName evidence="1">Transcriptional regulator</fullName>
    </submittedName>
</protein>
<organism evidence="1 2">
    <name type="scientific">Pelistega suis</name>
    <dbReference type="NCBI Taxonomy" id="1631957"/>
    <lineage>
        <taxon>Bacteria</taxon>
        <taxon>Pseudomonadati</taxon>
        <taxon>Pseudomonadota</taxon>
        <taxon>Betaproteobacteria</taxon>
        <taxon>Burkholderiales</taxon>
        <taxon>Alcaligenaceae</taxon>
        <taxon>Pelistega</taxon>
    </lineage>
</organism>
<evidence type="ECO:0000313" key="2">
    <source>
        <dbReference type="Proteomes" id="UP000537862"/>
    </source>
</evidence>
<proteinExistence type="predicted"/>
<name>A0A849P805_9BURK</name>
<comment type="caution">
    <text evidence="1">The sequence shown here is derived from an EMBL/GenBank/DDBJ whole genome shotgun (WGS) entry which is preliminary data.</text>
</comment>
<dbReference type="AlphaFoldDB" id="A0A849P805"/>
<dbReference type="PIRSF" id="PIRSF039032">
    <property type="entry name" value="HigB-2"/>
    <property type="match status" value="1"/>
</dbReference>
<sequence length="104" mass="11903">MCTLRETPIYTKMVNAFFNEDEKGDLHAYVAKHAEEGDVVPHSDGCRKLRYARPGMGKRGGVRVIYYRQVAKEIIHLLIIYAKAKQEHIPAHLLKAIVKELNND</sequence>
<gene>
    <name evidence="1" type="ORF">HKX39_08100</name>
</gene>
<accession>A0A849P805</accession>
<dbReference type="InterPro" id="IPR009387">
    <property type="entry name" value="HigB-2"/>
</dbReference>
<keyword evidence="2" id="KW-1185">Reference proteome</keyword>
<dbReference type="Proteomes" id="UP000537862">
    <property type="component" value="Unassembled WGS sequence"/>
</dbReference>